<keyword evidence="2" id="KW-1185">Reference proteome</keyword>
<name>A0A6M4PUT4_9ACTN</name>
<sequence length="113" mass="12335">MALGTWRPGAVVLEPYEALDDVRGGGTGAVQRVRHRGRNVDLAVRTPRPELVASEAGRHRFEAEAGTWVGPAPVWVCGLHPHRTPAHCSPEQARAAAGADSVRCWELDRDHSW</sequence>
<dbReference type="EMBL" id="CP053189">
    <property type="protein sequence ID" value="QJS13793.1"/>
    <property type="molecule type" value="Genomic_DNA"/>
</dbReference>
<reference evidence="1 2" key="1">
    <citation type="submission" date="2020-05" db="EMBL/GenBank/DDBJ databases">
        <authorList>
            <person name="Li K."/>
        </authorList>
    </citation>
    <scope>NUCLEOTIDE SEQUENCE [LARGE SCALE GENOMIC DNA]</scope>
    <source>
        <strain evidence="2">jing01</strain>
    </source>
</reference>
<dbReference type="KEGG" id="sarg:HKX69_33405"/>
<dbReference type="AlphaFoldDB" id="A0A6M4PUT4"/>
<proteinExistence type="predicted"/>
<organism evidence="1 2">
    <name type="scientific">Streptomyces argyrophylli</name>
    <dbReference type="NCBI Taxonomy" id="2726118"/>
    <lineage>
        <taxon>Bacteria</taxon>
        <taxon>Bacillati</taxon>
        <taxon>Actinomycetota</taxon>
        <taxon>Actinomycetes</taxon>
        <taxon>Kitasatosporales</taxon>
        <taxon>Streptomycetaceae</taxon>
        <taxon>Streptomyces</taxon>
    </lineage>
</organism>
<gene>
    <name evidence="1" type="ORF">HKX69_33405</name>
</gene>
<evidence type="ECO:0000313" key="2">
    <source>
        <dbReference type="Proteomes" id="UP000502641"/>
    </source>
</evidence>
<evidence type="ECO:0000313" key="1">
    <source>
        <dbReference type="EMBL" id="QJS13793.1"/>
    </source>
</evidence>
<accession>A0A6M4PUT4</accession>
<dbReference type="RefSeq" id="WP_171159187.1">
    <property type="nucleotide sequence ID" value="NZ_CP053189.1"/>
</dbReference>
<dbReference type="Proteomes" id="UP000502641">
    <property type="component" value="Chromosome"/>
</dbReference>
<protein>
    <submittedName>
        <fullName evidence="1">Uncharacterized protein</fullName>
    </submittedName>
</protein>
<dbReference type="Gene3D" id="3.30.200.20">
    <property type="entry name" value="Phosphorylase Kinase, domain 1"/>
    <property type="match status" value="1"/>
</dbReference>